<keyword evidence="3" id="KW-1185">Reference proteome</keyword>
<comment type="caution">
    <text evidence="2">The sequence shown here is derived from an EMBL/GenBank/DDBJ whole genome shotgun (WGS) entry which is preliminary data.</text>
</comment>
<dbReference type="Proteomes" id="UP000693946">
    <property type="component" value="Linkage Group LG6"/>
</dbReference>
<feature type="region of interest" description="Disordered" evidence="1">
    <location>
        <begin position="31"/>
        <end position="72"/>
    </location>
</feature>
<sequence length="72" mass="7862">MGDQHGSSIRKWDDHVCDLFVAQLYSALQHTCQHSSGSTEDDDPTSPESSRSSLLKPLTSVESHYPSLSLSA</sequence>
<proteinExistence type="predicted"/>
<evidence type="ECO:0000313" key="2">
    <source>
        <dbReference type="EMBL" id="KAG7485697.1"/>
    </source>
</evidence>
<organism evidence="2 3">
    <name type="scientific">Solea senegalensis</name>
    <name type="common">Senegalese sole</name>
    <dbReference type="NCBI Taxonomy" id="28829"/>
    <lineage>
        <taxon>Eukaryota</taxon>
        <taxon>Metazoa</taxon>
        <taxon>Chordata</taxon>
        <taxon>Craniata</taxon>
        <taxon>Vertebrata</taxon>
        <taxon>Euteleostomi</taxon>
        <taxon>Actinopterygii</taxon>
        <taxon>Neopterygii</taxon>
        <taxon>Teleostei</taxon>
        <taxon>Neoteleostei</taxon>
        <taxon>Acanthomorphata</taxon>
        <taxon>Carangaria</taxon>
        <taxon>Pleuronectiformes</taxon>
        <taxon>Pleuronectoidei</taxon>
        <taxon>Soleidae</taxon>
        <taxon>Solea</taxon>
    </lineage>
</organism>
<feature type="compositionally biased region" description="Polar residues" evidence="1">
    <location>
        <begin position="60"/>
        <end position="72"/>
    </location>
</feature>
<dbReference type="EMBL" id="JAGKHQ010000018">
    <property type="protein sequence ID" value="KAG7485697.1"/>
    <property type="molecule type" value="Genomic_DNA"/>
</dbReference>
<protein>
    <submittedName>
        <fullName evidence="2">Uncharacterized protein</fullName>
    </submittedName>
</protein>
<evidence type="ECO:0000256" key="1">
    <source>
        <dbReference type="SAM" id="MobiDB-lite"/>
    </source>
</evidence>
<dbReference type="AlphaFoldDB" id="A0AAV6Q8J8"/>
<gene>
    <name evidence="2" type="ORF">JOB18_015971</name>
</gene>
<name>A0AAV6Q8J8_SOLSE</name>
<evidence type="ECO:0000313" key="3">
    <source>
        <dbReference type="Proteomes" id="UP000693946"/>
    </source>
</evidence>
<reference evidence="2 3" key="1">
    <citation type="journal article" date="2021" name="Sci. Rep.">
        <title>Chromosome anchoring in Senegalese sole (Solea senegalensis) reveals sex-associated markers and genome rearrangements in flatfish.</title>
        <authorList>
            <person name="Guerrero-Cozar I."/>
            <person name="Gomez-Garrido J."/>
            <person name="Berbel C."/>
            <person name="Martinez-Blanch J.F."/>
            <person name="Alioto T."/>
            <person name="Claros M.G."/>
            <person name="Gagnaire P.A."/>
            <person name="Manchado M."/>
        </authorList>
    </citation>
    <scope>NUCLEOTIDE SEQUENCE [LARGE SCALE GENOMIC DNA]</scope>
    <source>
        <strain evidence="2">Sse05_10M</strain>
    </source>
</reference>
<accession>A0AAV6Q8J8</accession>